<evidence type="ECO:0000313" key="2">
    <source>
        <dbReference type="Proteomes" id="UP000663760"/>
    </source>
</evidence>
<gene>
    <name evidence="1" type="ORF">SI8410_02002103</name>
</gene>
<dbReference type="Proteomes" id="UP000663760">
    <property type="component" value="Chromosome 2"/>
</dbReference>
<protein>
    <submittedName>
        <fullName evidence="1">Uncharacterized protein</fullName>
    </submittedName>
</protein>
<sequence>MESLSFWKKKKSRQVKGK</sequence>
<name>A0A7I8K1C1_SPIIN</name>
<proteinExistence type="predicted"/>
<reference evidence="1" key="1">
    <citation type="submission" date="2020-02" db="EMBL/GenBank/DDBJ databases">
        <authorList>
            <person name="Scholz U."/>
            <person name="Mascher M."/>
            <person name="Fiebig A."/>
        </authorList>
    </citation>
    <scope>NUCLEOTIDE SEQUENCE</scope>
</reference>
<organism evidence="1 2">
    <name type="scientific">Spirodela intermedia</name>
    <name type="common">Intermediate duckweed</name>
    <dbReference type="NCBI Taxonomy" id="51605"/>
    <lineage>
        <taxon>Eukaryota</taxon>
        <taxon>Viridiplantae</taxon>
        <taxon>Streptophyta</taxon>
        <taxon>Embryophyta</taxon>
        <taxon>Tracheophyta</taxon>
        <taxon>Spermatophyta</taxon>
        <taxon>Magnoliopsida</taxon>
        <taxon>Liliopsida</taxon>
        <taxon>Araceae</taxon>
        <taxon>Lemnoideae</taxon>
        <taxon>Spirodela</taxon>
    </lineage>
</organism>
<accession>A0A7I8K1C1</accession>
<evidence type="ECO:0000313" key="1">
    <source>
        <dbReference type="EMBL" id="CAA7390646.1"/>
    </source>
</evidence>
<keyword evidence="2" id="KW-1185">Reference proteome</keyword>
<dbReference type="EMBL" id="LR746265">
    <property type="protein sequence ID" value="CAA7390646.1"/>
    <property type="molecule type" value="Genomic_DNA"/>
</dbReference>
<dbReference type="AlphaFoldDB" id="A0A7I8K1C1"/>